<organism evidence="1 2">
    <name type="scientific">Trichinella pseudospiralis</name>
    <name type="common">Parasitic roundworm</name>
    <dbReference type="NCBI Taxonomy" id="6337"/>
    <lineage>
        <taxon>Eukaryota</taxon>
        <taxon>Metazoa</taxon>
        <taxon>Ecdysozoa</taxon>
        <taxon>Nematoda</taxon>
        <taxon>Enoplea</taxon>
        <taxon>Dorylaimia</taxon>
        <taxon>Trichinellida</taxon>
        <taxon>Trichinellidae</taxon>
        <taxon>Trichinella</taxon>
    </lineage>
</organism>
<sequence>MQHYLYQRTQQILKSKYDVRYFCLALFKSKFSMKLEYQNFQRLLLHLSVIYHRSELFDNYRKSDSYSHHIFKK</sequence>
<evidence type="ECO:0000313" key="2">
    <source>
        <dbReference type="Proteomes" id="UP000054995"/>
    </source>
</evidence>
<evidence type="ECO:0000313" key="1">
    <source>
        <dbReference type="EMBL" id="KRY91992.1"/>
    </source>
</evidence>
<reference evidence="1 2" key="1">
    <citation type="submission" date="2015-01" db="EMBL/GenBank/DDBJ databases">
        <title>Evolution of Trichinella species and genotypes.</title>
        <authorList>
            <person name="Korhonen P.K."/>
            <person name="Edoardo P."/>
            <person name="Giuseppe L.R."/>
            <person name="Gasser R.B."/>
        </authorList>
    </citation>
    <scope>NUCLEOTIDE SEQUENCE [LARGE SCALE GENOMIC DNA]</scope>
    <source>
        <strain evidence="1">ISS470</strain>
    </source>
</reference>
<proteinExistence type="predicted"/>
<comment type="caution">
    <text evidence="1">The sequence shown here is derived from an EMBL/GenBank/DDBJ whole genome shotgun (WGS) entry which is preliminary data.</text>
</comment>
<name>A0A0V1G119_TRIPS</name>
<dbReference type="AlphaFoldDB" id="A0A0V1G119"/>
<protein>
    <submittedName>
        <fullName evidence="1">Uncharacterized protein</fullName>
    </submittedName>
</protein>
<dbReference type="EMBL" id="JYDT01000009">
    <property type="protein sequence ID" value="KRY91992.1"/>
    <property type="molecule type" value="Genomic_DNA"/>
</dbReference>
<dbReference type="Proteomes" id="UP000054995">
    <property type="component" value="Unassembled WGS sequence"/>
</dbReference>
<accession>A0A0V1G119</accession>
<gene>
    <name evidence="1" type="ORF">T4D_12316</name>
</gene>
<keyword evidence="2" id="KW-1185">Reference proteome</keyword>